<evidence type="ECO:0000256" key="2">
    <source>
        <dbReference type="SAM" id="SignalP"/>
    </source>
</evidence>
<keyword evidence="4" id="KW-1185">Reference proteome</keyword>
<keyword evidence="2" id="KW-0732">Signal</keyword>
<dbReference type="EMBL" id="MU006334">
    <property type="protein sequence ID" value="KAF2846519.1"/>
    <property type="molecule type" value="Genomic_DNA"/>
</dbReference>
<gene>
    <name evidence="3" type="ORF">T440DRAFT_471780</name>
</gene>
<evidence type="ECO:0000313" key="4">
    <source>
        <dbReference type="Proteomes" id="UP000799423"/>
    </source>
</evidence>
<reference evidence="3" key="1">
    <citation type="submission" date="2020-01" db="EMBL/GenBank/DDBJ databases">
        <authorList>
            <consortium name="DOE Joint Genome Institute"/>
            <person name="Haridas S."/>
            <person name="Albert R."/>
            <person name="Binder M."/>
            <person name="Bloem J."/>
            <person name="Labutti K."/>
            <person name="Salamov A."/>
            <person name="Andreopoulos B."/>
            <person name="Baker S.E."/>
            <person name="Barry K."/>
            <person name="Bills G."/>
            <person name="Bluhm B.H."/>
            <person name="Cannon C."/>
            <person name="Castanera R."/>
            <person name="Culley D.E."/>
            <person name="Daum C."/>
            <person name="Ezra D."/>
            <person name="Gonzalez J.B."/>
            <person name="Henrissat B."/>
            <person name="Kuo A."/>
            <person name="Liang C."/>
            <person name="Lipzen A."/>
            <person name="Lutzoni F."/>
            <person name="Magnuson J."/>
            <person name="Mondo S."/>
            <person name="Nolan M."/>
            <person name="Ohm R."/>
            <person name="Pangilinan J."/>
            <person name="Park H.-J."/>
            <person name="Ramirez L."/>
            <person name="Alfaro M."/>
            <person name="Sun H."/>
            <person name="Tritt A."/>
            <person name="Yoshinaga Y."/>
            <person name="Zwiers L.-H."/>
            <person name="Turgeon B.G."/>
            <person name="Goodwin S.B."/>
            <person name="Spatafora J.W."/>
            <person name="Crous P.W."/>
            <person name="Grigoriev I.V."/>
        </authorList>
    </citation>
    <scope>NUCLEOTIDE SEQUENCE</scope>
    <source>
        <strain evidence="3">IPT5</strain>
    </source>
</reference>
<feature type="chain" id="PRO_5025532271" evidence="2">
    <location>
        <begin position="19"/>
        <end position="86"/>
    </location>
</feature>
<feature type="region of interest" description="Disordered" evidence="1">
    <location>
        <begin position="43"/>
        <end position="63"/>
    </location>
</feature>
<accession>A0A6A7AWG3</accession>
<feature type="compositionally biased region" description="Basic and acidic residues" evidence="1">
    <location>
        <begin position="46"/>
        <end position="63"/>
    </location>
</feature>
<organism evidence="3 4">
    <name type="scientific">Plenodomus tracheiphilus IPT5</name>
    <dbReference type="NCBI Taxonomy" id="1408161"/>
    <lineage>
        <taxon>Eukaryota</taxon>
        <taxon>Fungi</taxon>
        <taxon>Dikarya</taxon>
        <taxon>Ascomycota</taxon>
        <taxon>Pezizomycotina</taxon>
        <taxon>Dothideomycetes</taxon>
        <taxon>Pleosporomycetidae</taxon>
        <taxon>Pleosporales</taxon>
        <taxon>Pleosporineae</taxon>
        <taxon>Leptosphaeriaceae</taxon>
        <taxon>Plenodomus</taxon>
    </lineage>
</organism>
<protein>
    <submittedName>
        <fullName evidence="3">Uncharacterized protein</fullName>
    </submittedName>
</protein>
<feature type="signal peptide" evidence="2">
    <location>
        <begin position="1"/>
        <end position="18"/>
    </location>
</feature>
<dbReference type="Proteomes" id="UP000799423">
    <property type="component" value="Unassembled WGS sequence"/>
</dbReference>
<dbReference type="AlphaFoldDB" id="A0A6A7AWG3"/>
<proteinExistence type="predicted"/>
<dbReference type="OrthoDB" id="3779391at2759"/>
<sequence length="86" mass="9279">MKLSFWLTTVLVSSTALAIPLEHTRSSNDDADEMIGNVWSLSTANHGEDLGPVEEKGSSDDDAGRMIRDVSALSTSVHGEDLAYEQ</sequence>
<name>A0A6A7AWG3_9PLEO</name>
<evidence type="ECO:0000256" key="1">
    <source>
        <dbReference type="SAM" id="MobiDB-lite"/>
    </source>
</evidence>
<evidence type="ECO:0000313" key="3">
    <source>
        <dbReference type="EMBL" id="KAF2846519.1"/>
    </source>
</evidence>